<sequence>MNGIKSLFQTVLSTENTYLDVYLDGLIEHKIFDPNSGEDIEMLVQRINLLLMQSNTRTLGLQLLNEFLDYPQTAILERKANVWIPVILKSCNSPESSDSVILFFEILRKFAMKCQENPDLSKMFVTSYLGKVYESVNNVLEIGAESALRCIETCLILYAAPSASFKGLIDKFLKKFIDATDDNVIIYCGKCMHLLQQIRGGGQGGINHKTRWQEYQNQLIASIHTIFNEMFSNCSETYESDNYQETGRDMARIDLSNEPVKKVAQLYVRVHNVIQYLIIALKDPFPVEKSIMPKKILNLISRGTRVTCINLQQNPIADNLALGILLPKLHKDLLFTLDTLILTLGSHLKPHYQLIWDIALDSLKWTKVLSAQEDSNGTTLGTLRAKAYETIALWCQTLKSGCCGEMFTEFLIKEIFSDTPCMVNGLTLKVLSGARKHLSKKARRQLHKANNNQSKLTQTNSNLKTQQNENKNLLTSVWALRCLQQLLWALANFLKPPTLKIIHLNTIQLCTQLYNDLPIPSQIQRSSMYRLEVYNTLNAIIMAPNHLCPPPTEIALKILQYAHLNDNSISVRNNCSHLMRNLEKLIHPQKEGLLFPLEARDIRNAFIKLGQEHLLDSANGNLSGMVEYNENDDNNDISDNGENEIVVDKVKENEAAQPIEELDNSNTINGNRHLSSKDFEITRDHQNNSSLSALEKESNNEVTLASELEVEEELDDKDSYVHRNNYSLSALEKESNNEVTLARELAVEEELDDKDSYVPNLKKRKIVEAVKDDSSQDHLLPTVNANDAEAIDQLLEDIAAEFVDELN</sequence>
<dbReference type="InterPro" id="IPR012583">
    <property type="entry name" value="RIX1_N"/>
</dbReference>
<dbReference type="EnsemblMetazoa" id="GBRI009750-RA">
    <property type="protein sequence ID" value="GBRI009750-PA"/>
    <property type="gene ID" value="GBRI009750"/>
</dbReference>
<evidence type="ECO:0000256" key="2">
    <source>
        <dbReference type="ARBA" id="ARBA00010511"/>
    </source>
</evidence>
<comment type="similarity">
    <text evidence="2">Belongs to the RIX1/PELP1 family.</text>
</comment>
<keyword evidence="7" id="KW-1185">Reference proteome</keyword>
<accession>A0A1A9W861</accession>
<evidence type="ECO:0000256" key="1">
    <source>
        <dbReference type="ARBA" id="ARBA00004123"/>
    </source>
</evidence>
<dbReference type="PANTHER" id="PTHR34105">
    <property type="entry name" value="PROLINE-, GLUTAMIC ACID- AND LEUCINE-RICH PROTEIN 1"/>
    <property type="match status" value="1"/>
</dbReference>
<comment type="subcellular location">
    <subcellularLocation>
        <location evidence="1">Nucleus</location>
    </subcellularLocation>
</comment>
<dbReference type="GO" id="GO:0005634">
    <property type="term" value="C:nucleus"/>
    <property type="evidence" value="ECO:0007669"/>
    <property type="project" value="UniProtKB-SubCell"/>
</dbReference>
<dbReference type="AlphaFoldDB" id="A0A1A9W861"/>
<proteinExistence type="inferred from homology"/>
<dbReference type="STRING" id="37001.A0A1A9W861"/>
<keyword evidence="4" id="KW-0175">Coiled coil</keyword>
<dbReference type="GO" id="GO:0006364">
    <property type="term" value="P:rRNA processing"/>
    <property type="evidence" value="ECO:0007669"/>
    <property type="project" value="TreeGrafter"/>
</dbReference>
<protein>
    <recommendedName>
        <fullName evidence="5">Pre-rRNA-processing protein RIX1 N-terminal domain-containing protein</fullName>
    </recommendedName>
</protein>
<organism evidence="6 7">
    <name type="scientific">Glossina brevipalpis</name>
    <dbReference type="NCBI Taxonomy" id="37001"/>
    <lineage>
        <taxon>Eukaryota</taxon>
        <taxon>Metazoa</taxon>
        <taxon>Ecdysozoa</taxon>
        <taxon>Arthropoda</taxon>
        <taxon>Hexapoda</taxon>
        <taxon>Insecta</taxon>
        <taxon>Pterygota</taxon>
        <taxon>Neoptera</taxon>
        <taxon>Endopterygota</taxon>
        <taxon>Diptera</taxon>
        <taxon>Brachycera</taxon>
        <taxon>Muscomorpha</taxon>
        <taxon>Hippoboscoidea</taxon>
        <taxon>Glossinidae</taxon>
        <taxon>Glossina</taxon>
    </lineage>
</organism>
<keyword evidence="3" id="KW-0539">Nucleus</keyword>
<name>A0A1A9W861_9MUSC</name>
<dbReference type="PANTHER" id="PTHR34105:SF1">
    <property type="entry name" value="PROLINE-, GLUTAMIC ACID- AND LEUCINE-RICH PROTEIN 1"/>
    <property type="match status" value="1"/>
</dbReference>
<dbReference type="InterPro" id="IPR016024">
    <property type="entry name" value="ARM-type_fold"/>
</dbReference>
<dbReference type="SUPFAM" id="SSF48371">
    <property type="entry name" value="ARM repeat"/>
    <property type="match status" value="1"/>
</dbReference>
<dbReference type="Proteomes" id="UP000091820">
    <property type="component" value="Unassembled WGS sequence"/>
</dbReference>
<evidence type="ECO:0000256" key="3">
    <source>
        <dbReference type="ARBA" id="ARBA00023242"/>
    </source>
</evidence>
<evidence type="ECO:0000256" key="4">
    <source>
        <dbReference type="SAM" id="Coils"/>
    </source>
</evidence>
<evidence type="ECO:0000259" key="5">
    <source>
        <dbReference type="Pfam" id="PF08167"/>
    </source>
</evidence>
<dbReference type="Pfam" id="PF08167">
    <property type="entry name" value="RIX1"/>
    <property type="match status" value="1"/>
</dbReference>
<evidence type="ECO:0000313" key="7">
    <source>
        <dbReference type="Proteomes" id="UP000091820"/>
    </source>
</evidence>
<reference evidence="7" key="1">
    <citation type="submission" date="2014-03" db="EMBL/GenBank/DDBJ databases">
        <authorList>
            <person name="Aksoy S."/>
            <person name="Warren W."/>
            <person name="Wilson R.K."/>
        </authorList>
    </citation>
    <scope>NUCLEOTIDE SEQUENCE [LARGE SCALE GENOMIC DNA]</scope>
    <source>
        <strain evidence="7">IAEA</strain>
    </source>
</reference>
<feature type="domain" description="Pre-rRNA-processing protein RIX1 N-terminal" evidence="5">
    <location>
        <begin position="7"/>
        <end position="183"/>
    </location>
</feature>
<feature type="coiled-coil region" evidence="4">
    <location>
        <begin position="439"/>
        <end position="466"/>
    </location>
</feature>
<reference evidence="6" key="2">
    <citation type="submission" date="2020-05" db="UniProtKB">
        <authorList>
            <consortium name="EnsemblMetazoa"/>
        </authorList>
    </citation>
    <scope>IDENTIFICATION</scope>
    <source>
        <strain evidence="6">IAEA</strain>
    </source>
</reference>
<dbReference type="VEuPathDB" id="VectorBase:GBRI009750"/>
<evidence type="ECO:0000313" key="6">
    <source>
        <dbReference type="EnsemblMetazoa" id="GBRI009750-PA"/>
    </source>
</evidence>